<feature type="chain" id="PRO_5013627854" description="Basic blue protein" evidence="6">
    <location>
        <begin position="24"/>
        <end position="124"/>
    </location>
</feature>
<evidence type="ECO:0000256" key="2">
    <source>
        <dbReference type="ARBA" id="ARBA00023008"/>
    </source>
</evidence>
<evidence type="ECO:0000313" key="8">
    <source>
        <dbReference type="EMBL" id="PIN12886.1"/>
    </source>
</evidence>
<dbReference type="AlphaFoldDB" id="A0A2G9H5U2"/>
<dbReference type="InterPro" id="IPR041844">
    <property type="entry name" value="Plantacyanin"/>
</dbReference>
<dbReference type="PROSITE" id="PS00196">
    <property type="entry name" value="COPPER_BLUE"/>
    <property type="match status" value="1"/>
</dbReference>
<dbReference type="Gene3D" id="2.60.40.420">
    <property type="entry name" value="Cupredoxins - blue copper proteins"/>
    <property type="match status" value="1"/>
</dbReference>
<feature type="domain" description="Phytocyanin" evidence="7">
    <location>
        <begin position="29"/>
        <end position="124"/>
    </location>
</feature>
<dbReference type="InterPro" id="IPR008972">
    <property type="entry name" value="Cupredoxin"/>
</dbReference>
<dbReference type="FunFam" id="2.60.40.420:FF:000013">
    <property type="entry name" value="basic blue protein-like"/>
    <property type="match status" value="1"/>
</dbReference>
<dbReference type="PANTHER" id="PTHR33021:SF424">
    <property type="entry name" value="BASIC BLUE PROTEIN"/>
    <property type="match status" value="1"/>
</dbReference>
<dbReference type="GO" id="GO:0046872">
    <property type="term" value="F:metal ion binding"/>
    <property type="evidence" value="ECO:0007669"/>
    <property type="project" value="UniProtKB-KW"/>
</dbReference>
<evidence type="ECO:0000313" key="9">
    <source>
        <dbReference type="Proteomes" id="UP000231279"/>
    </source>
</evidence>
<dbReference type="GO" id="GO:0009055">
    <property type="term" value="F:electron transfer activity"/>
    <property type="evidence" value="ECO:0007669"/>
    <property type="project" value="InterPro"/>
</dbReference>
<gene>
    <name evidence="8" type="ORF">CDL12_14496</name>
</gene>
<dbReference type="SUPFAM" id="SSF49503">
    <property type="entry name" value="Cupredoxins"/>
    <property type="match status" value="1"/>
</dbReference>
<sequence>MILKMSIFVTMAALGLLLHSNTAHPAHPTTYTVGDSTGWTFGVAGWENGKNFKAHDKLVFKYAVGRHTAVVVDKSSYDYCTVPDGAPTFTSGNDTITLAKGHNYFICGVPGHCQAGMKIAANAA</sequence>
<dbReference type="OrthoDB" id="2011645at2759"/>
<dbReference type="PROSITE" id="PS51485">
    <property type="entry name" value="PHYTOCYANIN"/>
    <property type="match status" value="1"/>
</dbReference>
<dbReference type="GO" id="GO:0005886">
    <property type="term" value="C:plasma membrane"/>
    <property type="evidence" value="ECO:0007669"/>
    <property type="project" value="TreeGrafter"/>
</dbReference>
<keyword evidence="1" id="KW-0479">Metal-binding</keyword>
<keyword evidence="6" id="KW-0732">Signal</keyword>
<dbReference type="InterPro" id="IPR039391">
    <property type="entry name" value="Phytocyanin-like"/>
</dbReference>
<evidence type="ECO:0000256" key="5">
    <source>
        <dbReference type="ARBA" id="ARBA00082491"/>
    </source>
</evidence>
<dbReference type="Pfam" id="PF02298">
    <property type="entry name" value="Cu_bind_like"/>
    <property type="match status" value="1"/>
</dbReference>
<accession>A0A2G9H5U2</accession>
<comment type="caution">
    <text evidence="8">The sequence shown here is derived from an EMBL/GenBank/DDBJ whole genome shotgun (WGS) entry which is preliminary data.</text>
</comment>
<dbReference type="CDD" id="cd11013">
    <property type="entry name" value="Plantacyanin"/>
    <property type="match status" value="1"/>
</dbReference>
<keyword evidence="9" id="KW-1185">Reference proteome</keyword>
<proteinExistence type="predicted"/>
<keyword evidence="3" id="KW-1015">Disulfide bond</keyword>
<evidence type="ECO:0000256" key="3">
    <source>
        <dbReference type="ARBA" id="ARBA00023157"/>
    </source>
</evidence>
<keyword evidence="2" id="KW-0186">Copper</keyword>
<protein>
    <recommendedName>
        <fullName evidence="4">Basic blue protein</fullName>
    </recommendedName>
    <alternativeName>
        <fullName evidence="5">Plantacyanin</fullName>
    </alternativeName>
</protein>
<evidence type="ECO:0000256" key="1">
    <source>
        <dbReference type="ARBA" id="ARBA00022723"/>
    </source>
</evidence>
<dbReference type="Proteomes" id="UP000231279">
    <property type="component" value="Unassembled WGS sequence"/>
</dbReference>
<dbReference type="STRING" id="429701.A0A2G9H5U2"/>
<dbReference type="InterPro" id="IPR003245">
    <property type="entry name" value="Phytocyanin_dom"/>
</dbReference>
<organism evidence="8 9">
    <name type="scientific">Handroanthus impetiginosus</name>
    <dbReference type="NCBI Taxonomy" id="429701"/>
    <lineage>
        <taxon>Eukaryota</taxon>
        <taxon>Viridiplantae</taxon>
        <taxon>Streptophyta</taxon>
        <taxon>Embryophyta</taxon>
        <taxon>Tracheophyta</taxon>
        <taxon>Spermatophyta</taxon>
        <taxon>Magnoliopsida</taxon>
        <taxon>eudicotyledons</taxon>
        <taxon>Gunneridae</taxon>
        <taxon>Pentapetalae</taxon>
        <taxon>asterids</taxon>
        <taxon>lamiids</taxon>
        <taxon>Lamiales</taxon>
        <taxon>Bignoniaceae</taxon>
        <taxon>Crescentiina</taxon>
        <taxon>Tabebuia alliance</taxon>
        <taxon>Handroanthus</taxon>
    </lineage>
</organism>
<name>A0A2G9H5U2_9LAMI</name>
<dbReference type="PANTHER" id="PTHR33021">
    <property type="entry name" value="BLUE COPPER PROTEIN"/>
    <property type="match status" value="1"/>
</dbReference>
<evidence type="ECO:0000256" key="4">
    <source>
        <dbReference type="ARBA" id="ARBA00071970"/>
    </source>
</evidence>
<evidence type="ECO:0000259" key="7">
    <source>
        <dbReference type="PROSITE" id="PS51485"/>
    </source>
</evidence>
<reference evidence="9" key="1">
    <citation type="journal article" date="2018" name="Gigascience">
        <title>Genome assembly of the Pink Ipe (Handroanthus impetiginosus, Bignoniaceae), a highly valued, ecologically keystone Neotropical timber forest tree.</title>
        <authorList>
            <person name="Silva-Junior O.B."/>
            <person name="Grattapaglia D."/>
            <person name="Novaes E."/>
            <person name="Collevatti R.G."/>
        </authorList>
    </citation>
    <scope>NUCLEOTIDE SEQUENCE [LARGE SCALE GENOMIC DNA]</scope>
    <source>
        <strain evidence="9">cv. UFG-1</strain>
    </source>
</reference>
<dbReference type="InterPro" id="IPR028871">
    <property type="entry name" value="BlueCu_1_BS"/>
</dbReference>
<evidence type="ECO:0000256" key="6">
    <source>
        <dbReference type="SAM" id="SignalP"/>
    </source>
</evidence>
<feature type="signal peptide" evidence="6">
    <location>
        <begin position="1"/>
        <end position="23"/>
    </location>
</feature>
<dbReference type="EMBL" id="NKXS01002597">
    <property type="protein sequence ID" value="PIN12886.1"/>
    <property type="molecule type" value="Genomic_DNA"/>
</dbReference>